<keyword evidence="3" id="KW-1185">Reference proteome</keyword>
<protein>
    <recommendedName>
        <fullName evidence="4">Outer membrane protein</fullName>
    </recommendedName>
</protein>
<evidence type="ECO:0008006" key="4">
    <source>
        <dbReference type="Google" id="ProtNLM"/>
    </source>
</evidence>
<dbReference type="EMBL" id="CP071060">
    <property type="protein sequence ID" value="QSI76635.1"/>
    <property type="molecule type" value="Genomic_DNA"/>
</dbReference>
<reference evidence="2 3" key="1">
    <citation type="submission" date="2021-02" db="EMBL/GenBank/DDBJ databases">
        <title>Niveibacterium changnyeongensis HC41.</title>
        <authorList>
            <person name="Kang M."/>
        </authorList>
    </citation>
    <scope>NUCLEOTIDE SEQUENCE [LARGE SCALE GENOMIC DNA]</scope>
    <source>
        <strain evidence="2 3">HC41</strain>
    </source>
</reference>
<evidence type="ECO:0000256" key="1">
    <source>
        <dbReference type="SAM" id="SignalP"/>
    </source>
</evidence>
<feature type="chain" id="PRO_5047506549" description="Outer membrane protein" evidence="1">
    <location>
        <begin position="32"/>
        <end position="279"/>
    </location>
</feature>
<dbReference type="RefSeq" id="WP_206254277.1">
    <property type="nucleotide sequence ID" value="NZ_CP071060.1"/>
</dbReference>
<keyword evidence="1" id="KW-0732">Signal</keyword>
<proteinExistence type="predicted"/>
<sequence>MFFEGVADMLVRSAFTALALCSAAASTSALAGNTDAWSVTGGIYAYLPTISGTSAFSVPPSTGGSEASVDINKLLDHLNGVFMGSLDVRKGEWGGFTDLLYMDIGGTKSQTRAMTIGPAGLPADATATADYSLKGMVWTLGAYFHAEARPDLNVDLLMGARLLDLDQSLGWTLAGDVASVPVIDRAGHRAAGIKSWDAILGAKGRYVFGEGRKWFIPFYVDVGGGDADLTWQAMAGLGYSFGWGDVLASWRHLDYEFAEGKALQNLAFDGPAFAAVFHW</sequence>
<feature type="signal peptide" evidence="1">
    <location>
        <begin position="1"/>
        <end position="31"/>
    </location>
</feature>
<dbReference type="Proteomes" id="UP000663570">
    <property type="component" value="Chromosome"/>
</dbReference>
<gene>
    <name evidence="2" type="ORF">JY500_19590</name>
</gene>
<evidence type="ECO:0000313" key="2">
    <source>
        <dbReference type="EMBL" id="QSI76635.1"/>
    </source>
</evidence>
<evidence type="ECO:0000313" key="3">
    <source>
        <dbReference type="Proteomes" id="UP000663570"/>
    </source>
</evidence>
<accession>A0ABX7M4H2</accession>
<name>A0ABX7M4H2_9RHOO</name>
<organism evidence="2 3">
    <name type="scientific">Niveibacterium microcysteis</name>
    <dbReference type="NCBI Taxonomy" id="2811415"/>
    <lineage>
        <taxon>Bacteria</taxon>
        <taxon>Pseudomonadati</taxon>
        <taxon>Pseudomonadota</taxon>
        <taxon>Betaproteobacteria</taxon>
        <taxon>Rhodocyclales</taxon>
        <taxon>Rhodocyclaceae</taxon>
        <taxon>Niveibacterium</taxon>
    </lineage>
</organism>